<protein>
    <submittedName>
        <fullName evidence="2">Uncharacterized protein</fullName>
    </submittedName>
</protein>
<feature type="region of interest" description="Disordered" evidence="1">
    <location>
        <begin position="155"/>
        <end position="183"/>
    </location>
</feature>
<name>A0ABN9T8A6_9DINO</name>
<accession>A0ABN9T8A6</accession>
<evidence type="ECO:0000313" key="3">
    <source>
        <dbReference type="Proteomes" id="UP001189429"/>
    </source>
</evidence>
<evidence type="ECO:0000313" key="2">
    <source>
        <dbReference type="EMBL" id="CAK0840876.1"/>
    </source>
</evidence>
<comment type="caution">
    <text evidence="2">The sequence shown here is derived from an EMBL/GenBank/DDBJ whole genome shotgun (WGS) entry which is preliminary data.</text>
</comment>
<proteinExistence type="predicted"/>
<evidence type="ECO:0000256" key="1">
    <source>
        <dbReference type="SAM" id="MobiDB-lite"/>
    </source>
</evidence>
<feature type="region of interest" description="Disordered" evidence="1">
    <location>
        <begin position="1"/>
        <end position="48"/>
    </location>
</feature>
<organism evidence="2 3">
    <name type="scientific">Prorocentrum cordatum</name>
    <dbReference type="NCBI Taxonomy" id="2364126"/>
    <lineage>
        <taxon>Eukaryota</taxon>
        <taxon>Sar</taxon>
        <taxon>Alveolata</taxon>
        <taxon>Dinophyceae</taxon>
        <taxon>Prorocentrales</taxon>
        <taxon>Prorocentraceae</taxon>
        <taxon>Prorocentrum</taxon>
    </lineage>
</organism>
<sequence length="221" mass="22569">AVTISSSGSNLLSGHGAKARTSRAMVSGSPFDGSCSRTSQPSSVSVSSMPIVSRHSAWGPPGAAAACSAPSVQTVPPPPSCSSSAEIPRRLLPLAPAQLPRQAQGLHPHARAQRPPRQVLLGRPLARGLAWGRAGGGGHHGCRVGPVHLQARIARSAATTRAPSTSEGTSSSPTSTSKSLSDSYSRSRLESVVLITSSRKASTSRTESVLNSSGIVCRSVL</sequence>
<keyword evidence="3" id="KW-1185">Reference proteome</keyword>
<dbReference type="Proteomes" id="UP001189429">
    <property type="component" value="Unassembled WGS sequence"/>
</dbReference>
<feature type="non-terminal residue" evidence="2">
    <location>
        <position position="1"/>
    </location>
</feature>
<dbReference type="EMBL" id="CAUYUJ010014407">
    <property type="protein sequence ID" value="CAK0840876.1"/>
    <property type="molecule type" value="Genomic_DNA"/>
</dbReference>
<feature type="compositionally biased region" description="Low complexity" evidence="1">
    <location>
        <begin position="1"/>
        <end position="14"/>
    </location>
</feature>
<feature type="compositionally biased region" description="Low complexity" evidence="1">
    <location>
        <begin position="34"/>
        <end position="48"/>
    </location>
</feature>
<gene>
    <name evidence="2" type="ORF">PCOR1329_LOCUS36216</name>
</gene>
<reference evidence="2" key="1">
    <citation type="submission" date="2023-10" db="EMBL/GenBank/DDBJ databases">
        <authorList>
            <person name="Chen Y."/>
            <person name="Shah S."/>
            <person name="Dougan E. K."/>
            <person name="Thang M."/>
            <person name="Chan C."/>
        </authorList>
    </citation>
    <scope>NUCLEOTIDE SEQUENCE [LARGE SCALE GENOMIC DNA]</scope>
</reference>